<proteinExistence type="inferred from homology"/>
<keyword evidence="5" id="KW-0547">Nucleotide-binding</keyword>
<dbReference type="GO" id="GO:0016887">
    <property type="term" value="F:ATP hydrolysis activity"/>
    <property type="evidence" value="ECO:0007669"/>
    <property type="project" value="InterPro"/>
</dbReference>
<dbReference type="PANTHER" id="PTHR43820:SF6">
    <property type="entry name" value="ABC TRANSPORTER ATP-BINDING PROTEIN"/>
    <property type="match status" value="1"/>
</dbReference>
<dbReference type="InterPro" id="IPR003439">
    <property type="entry name" value="ABC_transporter-like_ATP-bd"/>
</dbReference>
<dbReference type="Pfam" id="PF00005">
    <property type="entry name" value="ABC_tran"/>
    <property type="match status" value="1"/>
</dbReference>
<dbReference type="PANTHER" id="PTHR43820">
    <property type="entry name" value="HIGH-AFFINITY BRANCHED-CHAIN AMINO ACID TRANSPORT ATP-BINDING PROTEIN LIVF"/>
    <property type="match status" value="1"/>
</dbReference>
<feature type="domain" description="ABC transporter" evidence="8">
    <location>
        <begin position="10"/>
        <end position="247"/>
    </location>
</feature>
<gene>
    <name evidence="9" type="ORF">BAN20980_03389</name>
</gene>
<dbReference type="InterPro" id="IPR027417">
    <property type="entry name" value="P-loop_NTPase"/>
</dbReference>
<dbReference type="GO" id="GO:0015658">
    <property type="term" value="F:branched-chain amino acid transmembrane transporter activity"/>
    <property type="evidence" value="ECO:0007669"/>
    <property type="project" value="TreeGrafter"/>
</dbReference>
<dbReference type="InterPro" id="IPR017871">
    <property type="entry name" value="ABC_transporter-like_CS"/>
</dbReference>
<dbReference type="EMBL" id="CABVLY010000012">
    <property type="protein sequence ID" value="VVU50671.1"/>
    <property type="molecule type" value="Genomic_DNA"/>
</dbReference>
<dbReference type="AlphaFoldDB" id="A0A6P2GC27"/>
<keyword evidence="4" id="KW-0997">Cell inner membrane</keyword>
<evidence type="ECO:0000313" key="9">
    <source>
        <dbReference type="EMBL" id="VVU50671.1"/>
    </source>
</evidence>
<keyword evidence="6" id="KW-0067">ATP-binding</keyword>
<dbReference type="Proteomes" id="UP000494201">
    <property type="component" value="Unassembled WGS sequence"/>
</dbReference>
<dbReference type="Gene3D" id="3.40.50.300">
    <property type="entry name" value="P-loop containing nucleotide triphosphate hydrolases"/>
    <property type="match status" value="1"/>
</dbReference>
<keyword evidence="4" id="KW-0472">Membrane</keyword>
<evidence type="ECO:0000256" key="3">
    <source>
        <dbReference type="ARBA" id="ARBA00022475"/>
    </source>
</evidence>
<evidence type="ECO:0000256" key="6">
    <source>
        <dbReference type="ARBA" id="ARBA00022840"/>
    </source>
</evidence>
<dbReference type="PROSITE" id="PS00211">
    <property type="entry name" value="ABC_TRANSPORTER_1"/>
    <property type="match status" value="1"/>
</dbReference>
<sequence length="252" mass="26790">MMTDTTMPILEVRGLAVRYGKVEALHGAAIKVEAGQIVSVIGPNGAGKSTLLNAIMGALPVTGHASGAVVYRGNDVGALPVEQRVARGMCLVPEKRELFSTMTVEDNLVLGAYRRKLAGESGFLDQLDPVFALFPRLKERRKQAAGTLSGGERQMLAVGRALMGKPDLLMLDEPSLGLAPLIVKEIFHIISALRGTGVATLLIEQNARAALQISDYGYVLETGEFALEGPAAELAQNPRVIETYLGLAKKTA</sequence>
<organism evidence="9 10">
    <name type="scientific">Burkholderia anthina</name>
    <dbReference type="NCBI Taxonomy" id="179879"/>
    <lineage>
        <taxon>Bacteria</taxon>
        <taxon>Pseudomonadati</taxon>
        <taxon>Pseudomonadota</taxon>
        <taxon>Betaproteobacteria</taxon>
        <taxon>Burkholderiales</taxon>
        <taxon>Burkholderiaceae</taxon>
        <taxon>Burkholderia</taxon>
        <taxon>Burkholderia cepacia complex</taxon>
    </lineage>
</organism>
<evidence type="ECO:0000313" key="10">
    <source>
        <dbReference type="Proteomes" id="UP000494201"/>
    </source>
</evidence>
<accession>A0A6P2GC27</accession>
<dbReference type="InterPro" id="IPR003593">
    <property type="entry name" value="AAA+_ATPase"/>
</dbReference>
<evidence type="ECO:0000256" key="1">
    <source>
        <dbReference type="ARBA" id="ARBA00005417"/>
    </source>
</evidence>
<name>A0A6P2GC27_9BURK</name>
<evidence type="ECO:0000259" key="8">
    <source>
        <dbReference type="PROSITE" id="PS50893"/>
    </source>
</evidence>
<keyword evidence="3" id="KW-1003">Cell membrane</keyword>
<evidence type="ECO:0000256" key="5">
    <source>
        <dbReference type="ARBA" id="ARBA00022741"/>
    </source>
</evidence>
<dbReference type="SMART" id="SM00382">
    <property type="entry name" value="AAA"/>
    <property type="match status" value="1"/>
</dbReference>
<evidence type="ECO:0000256" key="4">
    <source>
        <dbReference type="ARBA" id="ARBA00022519"/>
    </source>
</evidence>
<dbReference type="GO" id="GO:0015807">
    <property type="term" value="P:L-amino acid transport"/>
    <property type="evidence" value="ECO:0007669"/>
    <property type="project" value="TreeGrafter"/>
</dbReference>
<protein>
    <submittedName>
        <fullName evidence="9">Metal-dependent hydrolase</fullName>
    </submittedName>
</protein>
<comment type="similarity">
    <text evidence="1">Belongs to the ABC transporter superfamily.</text>
</comment>
<dbReference type="InterPro" id="IPR052156">
    <property type="entry name" value="BCAA_Transport_ATP-bd_LivF"/>
</dbReference>
<dbReference type="SUPFAM" id="SSF52540">
    <property type="entry name" value="P-loop containing nucleoside triphosphate hydrolases"/>
    <property type="match status" value="1"/>
</dbReference>
<evidence type="ECO:0000256" key="7">
    <source>
        <dbReference type="ARBA" id="ARBA00022970"/>
    </source>
</evidence>
<keyword evidence="2" id="KW-0813">Transport</keyword>
<reference evidence="9 10" key="1">
    <citation type="submission" date="2019-09" db="EMBL/GenBank/DDBJ databases">
        <authorList>
            <person name="Depoorter E."/>
        </authorList>
    </citation>
    <scope>NUCLEOTIDE SEQUENCE [LARGE SCALE GENOMIC DNA]</scope>
    <source>
        <strain evidence="9">LMG 20980</strain>
    </source>
</reference>
<evidence type="ECO:0000256" key="2">
    <source>
        <dbReference type="ARBA" id="ARBA00022448"/>
    </source>
</evidence>
<keyword evidence="9" id="KW-0378">Hydrolase</keyword>
<dbReference type="PROSITE" id="PS50893">
    <property type="entry name" value="ABC_TRANSPORTER_2"/>
    <property type="match status" value="1"/>
</dbReference>
<keyword evidence="7" id="KW-0029">Amino-acid transport</keyword>
<dbReference type="GO" id="GO:0005524">
    <property type="term" value="F:ATP binding"/>
    <property type="evidence" value="ECO:0007669"/>
    <property type="project" value="UniProtKB-KW"/>
</dbReference>
<dbReference type="CDD" id="cd03224">
    <property type="entry name" value="ABC_TM1139_LivF_branched"/>
    <property type="match status" value="1"/>
</dbReference>